<dbReference type="EC" id="3.2.1.25" evidence="3"/>
<dbReference type="InterPro" id="IPR054593">
    <property type="entry name" value="Beta-mannosidase-like_N2"/>
</dbReference>
<keyword evidence="4" id="KW-0378">Hydrolase</keyword>
<evidence type="ECO:0000256" key="2">
    <source>
        <dbReference type="ARBA" id="ARBA00004740"/>
    </source>
</evidence>
<dbReference type="InterPro" id="IPR036156">
    <property type="entry name" value="Beta-gal/glucu_dom_sf"/>
</dbReference>
<organism evidence="14 15">
    <name type="scientific">Aspergillus hiratsukae</name>
    <dbReference type="NCBI Taxonomy" id="1194566"/>
    <lineage>
        <taxon>Eukaryota</taxon>
        <taxon>Fungi</taxon>
        <taxon>Dikarya</taxon>
        <taxon>Ascomycota</taxon>
        <taxon>Pezizomycotina</taxon>
        <taxon>Eurotiomycetes</taxon>
        <taxon>Eurotiomycetidae</taxon>
        <taxon>Eurotiales</taxon>
        <taxon>Aspergillaceae</taxon>
        <taxon>Aspergillus</taxon>
        <taxon>Aspergillus subgen. Fumigati</taxon>
    </lineage>
</organism>
<reference evidence="14" key="1">
    <citation type="submission" date="2020-06" db="EMBL/GenBank/DDBJ databases">
        <title>Draft genome sequences of strains closely related to Aspergillus parafelis and Aspergillus hiratsukae.</title>
        <authorList>
            <person name="Dos Santos R.A.C."/>
            <person name="Rivero-Menendez O."/>
            <person name="Steenwyk J.L."/>
            <person name="Mead M.E."/>
            <person name="Goldman G.H."/>
            <person name="Alastruey-Izquierdo A."/>
            <person name="Rokas A."/>
        </authorList>
    </citation>
    <scope>NUCLEOTIDE SEQUENCE</scope>
    <source>
        <strain evidence="14">CNM-CM5793</strain>
    </source>
</reference>
<dbReference type="EMBL" id="JACBAD010001954">
    <property type="protein sequence ID" value="KAF7126012.1"/>
    <property type="molecule type" value="Genomic_DNA"/>
</dbReference>
<dbReference type="GO" id="GO:0000272">
    <property type="term" value="P:polysaccharide catabolic process"/>
    <property type="evidence" value="ECO:0007669"/>
    <property type="project" value="UniProtKB-KW"/>
</dbReference>
<evidence type="ECO:0000256" key="6">
    <source>
        <dbReference type="ARBA" id="ARBA00023295"/>
    </source>
</evidence>
<comment type="caution">
    <text evidence="14">The sequence shown here is derived from an EMBL/GenBank/DDBJ whole genome shotgun (WGS) entry which is preliminary data.</text>
</comment>
<dbReference type="InterPro" id="IPR017853">
    <property type="entry name" value="GH"/>
</dbReference>
<dbReference type="Proteomes" id="UP000630445">
    <property type="component" value="Unassembled WGS sequence"/>
</dbReference>
<keyword evidence="7" id="KW-0624">Polysaccharide degradation</keyword>
<dbReference type="OrthoDB" id="2866996at2759"/>
<evidence type="ECO:0000256" key="10">
    <source>
        <dbReference type="ARBA" id="ARBA00041614"/>
    </source>
</evidence>
<dbReference type="FunFam" id="3.20.20.80:FF:000050">
    <property type="entry name" value="Beta-mannosidase B"/>
    <property type="match status" value="1"/>
</dbReference>
<dbReference type="Pfam" id="PF17786">
    <property type="entry name" value="Mannosidase_ig"/>
    <property type="match status" value="1"/>
</dbReference>
<dbReference type="InterPro" id="IPR041447">
    <property type="entry name" value="Mannosidase_ig"/>
</dbReference>
<accession>A0A8H6PCL0</accession>
<dbReference type="Gene3D" id="2.60.120.260">
    <property type="entry name" value="Galactose-binding domain-like"/>
    <property type="match status" value="1"/>
</dbReference>
<sequence length="887" mass="100403">MDSSKMRKAISLYCGWRYRSADAPDEEWHQAQPLPTTIHLDLLSNGQIPDPFPGMNEKLVQWVGERTWIYQTSFSIPEYLLRNPQCRVAFVAEGLDTFATVTLDGQHIIQSNNMFLSHRADITKQVRAAGDGRGHTVQIVFENVEEKGQELVQRYPEHNWFTFNSGVTRLAVRKAQYHYGWDWGPKILDCGPWKPIYLEIYEARVQDVSIKTRLNSEQELAVIDVALEVEGEAKSAKIEVESEGIVIETRIVDIMDHTAVAAIEISGPKLWWPFTLGDQHLYCARITIRSAPNGEGVALDVVTKKFGIREVELIQQPLVHSEGKSFYFRINGAPIYAAGSCWIPADPILPRISPSKYRDWVSLAKESNQVMLRVWGGGIYEADAFYDACDEQGILVWQDFMFACGIYPAHTDFQTTVRKEIEQNVRRLRHHPSIVIWCGNNEDYAIPVLAKMDYDVDEDEEGIRRSKFPARLLYERLFPTICNELIPEIPYWPGSPYGGSFINSLIEGDVHQWHVWHLDKFPYQHYPRLSGRFITEFGMQAAPCEATVREFFPPGAPITAANYTEDTHVKWHNKSEGAPENLEQYCVDNIPFDNTCLAGYIYGTQLIQSEALAIAFRSWRRLWSGPGKEYCAGALVWQLNDCWPAMSWAIADHNLAPKMAFYAVKRENKPITAGLARNTEKGLYLLEAWASNLTLKDVRVQVTIKAWSARSGCIVWDHNLHTGILLPANQSTELGKVDLDSVKLDPHEGSPSALYSDLVFAIYLSSIGSFPATGTESQPSRTIARHVDFHQPLKETPLQSQADDLMVKILTEGRELFVELRARVPMKGVYLEAPDAKGLRCDDNGVDLVPDEVVKLGLSGVAQTAVKKLVVTWLHEQGWQRQEIPVN</sequence>
<feature type="domain" description="Mannosidase Ig/CBM-like" evidence="12">
    <location>
        <begin position="686"/>
        <end position="794"/>
    </location>
</feature>
<evidence type="ECO:0000256" key="5">
    <source>
        <dbReference type="ARBA" id="ARBA00023277"/>
    </source>
</evidence>
<feature type="domain" description="Glycoside hydrolase family 2 immunoglobulin-like beta-sandwich" evidence="11">
    <location>
        <begin position="203"/>
        <end position="309"/>
    </location>
</feature>
<keyword evidence="6" id="KW-0326">Glycosidase</keyword>
<evidence type="ECO:0000256" key="3">
    <source>
        <dbReference type="ARBA" id="ARBA00012754"/>
    </source>
</evidence>
<protein>
    <recommendedName>
        <fullName evidence="9">Beta-mannosidase B</fullName>
        <ecNumber evidence="3">3.2.1.25</ecNumber>
    </recommendedName>
    <alternativeName>
        <fullName evidence="10">Mannanase B</fullName>
    </alternativeName>
</protein>
<dbReference type="PANTHER" id="PTHR43730:SF1">
    <property type="entry name" value="BETA-MANNOSIDASE"/>
    <property type="match status" value="1"/>
</dbReference>
<evidence type="ECO:0000259" key="13">
    <source>
        <dbReference type="Pfam" id="PF22666"/>
    </source>
</evidence>
<evidence type="ECO:0000256" key="8">
    <source>
        <dbReference type="ARBA" id="ARBA00038429"/>
    </source>
</evidence>
<keyword evidence="5" id="KW-0119">Carbohydrate metabolism</keyword>
<dbReference type="GO" id="GO:0006516">
    <property type="term" value="P:glycoprotein catabolic process"/>
    <property type="evidence" value="ECO:0007669"/>
    <property type="project" value="TreeGrafter"/>
</dbReference>
<dbReference type="Gene3D" id="3.20.20.80">
    <property type="entry name" value="Glycosidases"/>
    <property type="match status" value="1"/>
</dbReference>
<dbReference type="SUPFAM" id="SSF51445">
    <property type="entry name" value="(Trans)glycosidases"/>
    <property type="match status" value="1"/>
</dbReference>
<comment type="pathway">
    <text evidence="2">Glycan metabolism; N-glycan degradation.</text>
</comment>
<evidence type="ECO:0000259" key="11">
    <source>
        <dbReference type="Pfam" id="PF00703"/>
    </source>
</evidence>
<gene>
    <name evidence="14" type="ORF">CNMCM5793_002371</name>
</gene>
<dbReference type="UniPathway" id="UPA00280"/>
<dbReference type="PANTHER" id="PTHR43730">
    <property type="entry name" value="BETA-MANNOSIDASE"/>
    <property type="match status" value="1"/>
</dbReference>
<evidence type="ECO:0000256" key="1">
    <source>
        <dbReference type="ARBA" id="ARBA00000829"/>
    </source>
</evidence>
<dbReference type="AlphaFoldDB" id="A0A8H6PCL0"/>
<keyword evidence="15" id="KW-1185">Reference proteome</keyword>
<dbReference type="GO" id="GO:0004567">
    <property type="term" value="F:beta-mannosidase activity"/>
    <property type="evidence" value="ECO:0007669"/>
    <property type="project" value="UniProtKB-EC"/>
</dbReference>
<proteinExistence type="inferred from homology"/>
<dbReference type="InterPro" id="IPR006102">
    <property type="entry name" value="Ig-like_GH2"/>
</dbReference>
<evidence type="ECO:0000256" key="7">
    <source>
        <dbReference type="ARBA" id="ARBA00023326"/>
    </source>
</evidence>
<evidence type="ECO:0000256" key="9">
    <source>
        <dbReference type="ARBA" id="ARBA00041069"/>
    </source>
</evidence>
<dbReference type="Gene3D" id="2.60.40.10">
    <property type="entry name" value="Immunoglobulins"/>
    <property type="match status" value="2"/>
</dbReference>
<evidence type="ECO:0000256" key="4">
    <source>
        <dbReference type="ARBA" id="ARBA00022801"/>
    </source>
</evidence>
<comment type="similarity">
    <text evidence="8">Belongs to the glycosyl hydrolase 2 family. Beta-mannosidase B subfamily.</text>
</comment>
<dbReference type="InterPro" id="IPR050887">
    <property type="entry name" value="Beta-mannosidase_GH2"/>
</dbReference>
<evidence type="ECO:0000313" key="14">
    <source>
        <dbReference type="EMBL" id="KAF7126012.1"/>
    </source>
</evidence>
<comment type="catalytic activity">
    <reaction evidence="1">
        <text>Hydrolysis of terminal, non-reducing beta-D-mannose residues in beta-D-mannosides.</text>
        <dbReference type="EC" id="3.2.1.25"/>
    </reaction>
</comment>
<evidence type="ECO:0000313" key="15">
    <source>
        <dbReference type="Proteomes" id="UP000630445"/>
    </source>
</evidence>
<evidence type="ECO:0000259" key="12">
    <source>
        <dbReference type="Pfam" id="PF17786"/>
    </source>
</evidence>
<feature type="domain" description="Beta-mannosidase-like galactose-binding" evidence="13">
    <location>
        <begin position="16"/>
        <end position="194"/>
    </location>
</feature>
<dbReference type="InterPro" id="IPR013783">
    <property type="entry name" value="Ig-like_fold"/>
</dbReference>
<dbReference type="Pfam" id="PF22666">
    <property type="entry name" value="Glyco_hydro_2_N2"/>
    <property type="match status" value="1"/>
</dbReference>
<dbReference type="Pfam" id="PF00703">
    <property type="entry name" value="Glyco_hydro_2"/>
    <property type="match status" value="1"/>
</dbReference>
<dbReference type="SUPFAM" id="SSF49785">
    <property type="entry name" value="Galactose-binding domain-like"/>
    <property type="match status" value="1"/>
</dbReference>
<name>A0A8H6PCL0_9EURO</name>
<dbReference type="InterPro" id="IPR008979">
    <property type="entry name" value="Galactose-bd-like_sf"/>
</dbReference>
<dbReference type="SUPFAM" id="SSF49303">
    <property type="entry name" value="beta-Galactosidase/glucuronidase domain"/>
    <property type="match status" value="2"/>
</dbReference>